<keyword evidence="4" id="KW-1003">Cell membrane</keyword>
<keyword evidence="11 13" id="KW-0472">Membrane</keyword>
<comment type="similarity">
    <text evidence="12">Belongs to the cytochrome b561 family.</text>
</comment>
<gene>
    <name evidence="15" type="ORF">LA66_18455</name>
</gene>
<dbReference type="SUPFAM" id="SSF81342">
    <property type="entry name" value="Transmembrane di-heme cytochromes"/>
    <property type="match status" value="1"/>
</dbReference>
<dbReference type="GO" id="GO:0046872">
    <property type="term" value="F:metal ion binding"/>
    <property type="evidence" value="ECO:0007669"/>
    <property type="project" value="UniProtKB-KW"/>
</dbReference>
<evidence type="ECO:0000256" key="2">
    <source>
        <dbReference type="ARBA" id="ARBA00004651"/>
    </source>
</evidence>
<comment type="caution">
    <text evidence="15">The sequence shown here is derived from an EMBL/GenBank/DDBJ whole genome shotgun (WGS) entry which is preliminary data.</text>
</comment>
<feature type="domain" description="Cytochrome b561 bacterial/Ni-hydrogenase" evidence="14">
    <location>
        <begin position="11"/>
        <end position="179"/>
    </location>
</feature>
<evidence type="ECO:0000256" key="4">
    <source>
        <dbReference type="ARBA" id="ARBA00022475"/>
    </source>
</evidence>
<evidence type="ECO:0000256" key="8">
    <source>
        <dbReference type="ARBA" id="ARBA00022982"/>
    </source>
</evidence>
<feature type="transmembrane region" description="Helical" evidence="13">
    <location>
        <begin position="147"/>
        <end position="170"/>
    </location>
</feature>
<keyword evidence="3" id="KW-0813">Transport</keyword>
<dbReference type="GO" id="GO:0022904">
    <property type="term" value="P:respiratory electron transport chain"/>
    <property type="evidence" value="ECO:0007669"/>
    <property type="project" value="InterPro"/>
</dbReference>
<protein>
    <submittedName>
        <fullName evidence="15">Cytochrome B561</fullName>
    </submittedName>
</protein>
<keyword evidence="5" id="KW-0349">Heme</keyword>
<keyword evidence="7" id="KW-0479">Metal-binding</keyword>
<comment type="subcellular location">
    <subcellularLocation>
        <location evidence="2">Cell membrane</location>
        <topology evidence="2">Multi-pass membrane protein</topology>
    </subcellularLocation>
</comment>
<name>A0A0B1Q1N4_9HYPH</name>
<dbReference type="InterPro" id="IPR016174">
    <property type="entry name" value="Di-haem_cyt_TM"/>
</dbReference>
<dbReference type="Proteomes" id="UP000030826">
    <property type="component" value="Unassembled WGS sequence"/>
</dbReference>
<sequence>MHSTMMDTPDRFGIVSRLFHRVMVLLLAWQFTSALLRVFAEDTLIEGFFWSTHYTVGFTLFLLAILRGLWGLANLSRRPGYTAIRFGRLATLGHLAMYLLMIVIPFLAILRAYGSGRGFSPYGFEIFAATGERIPALIAPASAVHGLLGWVLLALILGHVAMVAMHEAVWKDRIASRMV</sequence>
<evidence type="ECO:0000256" key="5">
    <source>
        <dbReference type="ARBA" id="ARBA00022617"/>
    </source>
</evidence>
<dbReference type="InterPro" id="IPR052168">
    <property type="entry name" value="Cytochrome_b561_oxidase"/>
</dbReference>
<dbReference type="InterPro" id="IPR011577">
    <property type="entry name" value="Cyt_b561_bac/Ni-Hgenase"/>
</dbReference>
<dbReference type="GO" id="GO:0009055">
    <property type="term" value="F:electron transfer activity"/>
    <property type="evidence" value="ECO:0007669"/>
    <property type="project" value="InterPro"/>
</dbReference>
<dbReference type="Pfam" id="PF01292">
    <property type="entry name" value="Ni_hydr_CYTB"/>
    <property type="match status" value="1"/>
</dbReference>
<evidence type="ECO:0000256" key="9">
    <source>
        <dbReference type="ARBA" id="ARBA00022989"/>
    </source>
</evidence>
<dbReference type="STRING" id="370622.LA66_18455"/>
<keyword evidence="6 13" id="KW-0812">Transmembrane</keyword>
<dbReference type="GO" id="GO:0005886">
    <property type="term" value="C:plasma membrane"/>
    <property type="evidence" value="ECO:0007669"/>
    <property type="project" value="UniProtKB-SubCell"/>
</dbReference>
<reference evidence="15 16" key="1">
    <citation type="submission" date="2014-09" db="EMBL/GenBank/DDBJ databases">
        <title>Isolation and characterization of Aurantimonas altamirensis ON-56566 from clinical sample following a dog bite.</title>
        <authorList>
            <person name="Eshaghi A."/>
            <person name="Li A."/>
            <person name="Shahinas D."/>
            <person name="Bahn P."/>
            <person name="Kus J.V."/>
            <person name="Patel S.N."/>
        </authorList>
    </citation>
    <scope>NUCLEOTIDE SEQUENCE [LARGE SCALE GENOMIC DNA]</scope>
    <source>
        <strain evidence="15 16">ON-56566</strain>
    </source>
</reference>
<evidence type="ECO:0000256" key="3">
    <source>
        <dbReference type="ARBA" id="ARBA00022448"/>
    </source>
</evidence>
<comment type="cofactor">
    <cofactor evidence="1">
        <name>heme b</name>
        <dbReference type="ChEBI" id="CHEBI:60344"/>
    </cofactor>
</comment>
<dbReference type="GO" id="GO:0020037">
    <property type="term" value="F:heme binding"/>
    <property type="evidence" value="ECO:0007669"/>
    <property type="project" value="TreeGrafter"/>
</dbReference>
<evidence type="ECO:0000256" key="6">
    <source>
        <dbReference type="ARBA" id="ARBA00022692"/>
    </source>
</evidence>
<dbReference type="AlphaFoldDB" id="A0A0B1Q1N4"/>
<dbReference type="PANTHER" id="PTHR30529:SF1">
    <property type="entry name" value="CYTOCHROME B561 HOMOLOG 2"/>
    <property type="match status" value="1"/>
</dbReference>
<evidence type="ECO:0000313" key="16">
    <source>
        <dbReference type="Proteomes" id="UP000030826"/>
    </source>
</evidence>
<evidence type="ECO:0000256" key="7">
    <source>
        <dbReference type="ARBA" id="ARBA00022723"/>
    </source>
</evidence>
<keyword evidence="9 13" id="KW-1133">Transmembrane helix</keyword>
<keyword evidence="10" id="KW-0408">Iron</keyword>
<accession>A0A0B1Q1N4</accession>
<dbReference type="EMBL" id="JRFJ01000006">
    <property type="protein sequence ID" value="KHJ53381.1"/>
    <property type="molecule type" value="Genomic_DNA"/>
</dbReference>
<evidence type="ECO:0000256" key="1">
    <source>
        <dbReference type="ARBA" id="ARBA00001970"/>
    </source>
</evidence>
<feature type="transmembrane region" description="Helical" evidence="13">
    <location>
        <begin position="95"/>
        <end position="114"/>
    </location>
</feature>
<evidence type="ECO:0000259" key="14">
    <source>
        <dbReference type="Pfam" id="PF01292"/>
    </source>
</evidence>
<evidence type="ECO:0000256" key="11">
    <source>
        <dbReference type="ARBA" id="ARBA00023136"/>
    </source>
</evidence>
<dbReference type="PANTHER" id="PTHR30529">
    <property type="entry name" value="CYTOCHROME B561"/>
    <property type="match status" value="1"/>
</dbReference>
<evidence type="ECO:0000313" key="15">
    <source>
        <dbReference type="EMBL" id="KHJ53381.1"/>
    </source>
</evidence>
<feature type="transmembrane region" description="Helical" evidence="13">
    <location>
        <begin position="56"/>
        <end position="75"/>
    </location>
</feature>
<evidence type="ECO:0000256" key="13">
    <source>
        <dbReference type="SAM" id="Phobius"/>
    </source>
</evidence>
<organism evidence="15 16">
    <name type="scientific">Aureimonas altamirensis</name>
    <dbReference type="NCBI Taxonomy" id="370622"/>
    <lineage>
        <taxon>Bacteria</taxon>
        <taxon>Pseudomonadati</taxon>
        <taxon>Pseudomonadota</taxon>
        <taxon>Alphaproteobacteria</taxon>
        <taxon>Hyphomicrobiales</taxon>
        <taxon>Aurantimonadaceae</taxon>
        <taxon>Aureimonas</taxon>
    </lineage>
</organism>
<evidence type="ECO:0000256" key="10">
    <source>
        <dbReference type="ARBA" id="ARBA00023004"/>
    </source>
</evidence>
<proteinExistence type="inferred from homology"/>
<dbReference type="OrthoDB" id="7280471at2"/>
<evidence type="ECO:0000256" key="12">
    <source>
        <dbReference type="ARBA" id="ARBA00037975"/>
    </source>
</evidence>
<keyword evidence="8" id="KW-0249">Electron transport</keyword>